<dbReference type="RefSeq" id="WP_346823504.1">
    <property type="nucleotide sequence ID" value="NZ_JBDKWZ010000016.1"/>
</dbReference>
<dbReference type="CDD" id="cd13963">
    <property type="entry name" value="PT_UbiA_2"/>
    <property type="match status" value="1"/>
</dbReference>
<evidence type="ECO:0000313" key="8">
    <source>
        <dbReference type="Proteomes" id="UP001403385"/>
    </source>
</evidence>
<feature type="transmembrane region" description="Helical" evidence="6">
    <location>
        <begin position="37"/>
        <end position="57"/>
    </location>
</feature>
<evidence type="ECO:0000313" key="7">
    <source>
        <dbReference type="EMBL" id="MEN7550722.1"/>
    </source>
</evidence>
<dbReference type="EMBL" id="JBDKWZ010000016">
    <property type="protein sequence ID" value="MEN7550722.1"/>
    <property type="molecule type" value="Genomic_DNA"/>
</dbReference>
<keyword evidence="7" id="KW-0808">Transferase</keyword>
<gene>
    <name evidence="7" type="ORF">AAG747_22570</name>
</gene>
<evidence type="ECO:0000256" key="2">
    <source>
        <dbReference type="ARBA" id="ARBA00022475"/>
    </source>
</evidence>
<evidence type="ECO:0000256" key="5">
    <source>
        <dbReference type="ARBA" id="ARBA00023136"/>
    </source>
</evidence>
<dbReference type="GO" id="GO:0005886">
    <property type="term" value="C:plasma membrane"/>
    <property type="evidence" value="ECO:0007669"/>
    <property type="project" value="TreeGrafter"/>
</dbReference>
<keyword evidence="5 6" id="KW-0472">Membrane</keyword>
<feature type="transmembrane region" description="Helical" evidence="6">
    <location>
        <begin position="129"/>
        <end position="148"/>
    </location>
</feature>
<sequence length="298" mass="33853">MEKIKLLRPHHWVKNLFLFVPLFFSGDIFNLPKLMELTIGFFAFSLVASCIYVLNDLKDIEADRMHPKKCKRPLASGAVSKPTAYILLAVCFITGAGLAAYLHPKFLFITGVYFCLNLSYSLGLKHVSILDVIIVAIGFVLRVKAGGAIASVHISIWLTIMVFLLALFMAVAKRRDDVKLKMDTGKDVRKASANYNMDFLNVVLALISAITIVAYLMYTVSPHSIEHYGTHRLYHTCLFVIGGIFRYLQITYVENNSGSPTHILYKDRFLQLTIVGWVLSFYFIIYFNEFEYFIASLF</sequence>
<feature type="transmembrane region" description="Helical" evidence="6">
    <location>
        <begin position="106"/>
        <end position="122"/>
    </location>
</feature>
<dbReference type="AlphaFoldDB" id="A0AAW9S0M4"/>
<feature type="transmembrane region" description="Helical" evidence="6">
    <location>
        <begin position="199"/>
        <end position="220"/>
    </location>
</feature>
<accession>A0AAW9S0M4</accession>
<dbReference type="Pfam" id="PF01040">
    <property type="entry name" value="UbiA"/>
    <property type="match status" value="1"/>
</dbReference>
<proteinExistence type="predicted"/>
<dbReference type="PANTHER" id="PTHR11048:SF5">
    <property type="entry name" value="DECAPRENYL-PHOSPHATE PHOSPHORIBOSYLTRANSFERASE"/>
    <property type="match status" value="1"/>
</dbReference>
<dbReference type="InterPro" id="IPR000537">
    <property type="entry name" value="UbiA_prenyltransferase"/>
</dbReference>
<dbReference type="InterPro" id="IPR039653">
    <property type="entry name" value="Prenyltransferase"/>
</dbReference>
<evidence type="ECO:0000256" key="1">
    <source>
        <dbReference type="ARBA" id="ARBA00004141"/>
    </source>
</evidence>
<keyword evidence="7" id="KW-0328">Glycosyltransferase</keyword>
<feature type="transmembrane region" description="Helical" evidence="6">
    <location>
        <begin position="12"/>
        <end position="31"/>
    </location>
</feature>
<dbReference type="GO" id="GO:0016765">
    <property type="term" value="F:transferase activity, transferring alkyl or aryl (other than methyl) groups"/>
    <property type="evidence" value="ECO:0007669"/>
    <property type="project" value="InterPro"/>
</dbReference>
<evidence type="ECO:0000256" key="4">
    <source>
        <dbReference type="ARBA" id="ARBA00022989"/>
    </source>
</evidence>
<keyword evidence="8" id="KW-1185">Reference proteome</keyword>
<feature type="transmembrane region" description="Helical" evidence="6">
    <location>
        <begin position="78"/>
        <end position="100"/>
    </location>
</feature>
<dbReference type="GO" id="GO:0009247">
    <property type="term" value="P:glycolipid biosynthetic process"/>
    <property type="evidence" value="ECO:0007669"/>
    <property type="project" value="TreeGrafter"/>
</dbReference>
<dbReference type="EC" id="2.4.2.45" evidence="7"/>
<dbReference type="Proteomes" id="UP001403385">
    <property type="component" value="Unassembled WGS sequence"/>
</dbReference>
<protein>
    <submittedName>
        <fullName evidence="7">Decaprenyl-phosphate phosphoribosyltransferase</fullName>
        <ecNumber evidence="7">2.4.2.45</ecNumber>
    </submittedName>
</protein>
<feature type="transmembrane region" description="Helical" evidence="6">
    <location>
        <begin position="269"/>
        <end position="288"/>
    </location>
</feature>
<evidence type="ECO:0000256" key="3">
    <source>
        <dbReference type="ARBA" id="ARBA00022692"/>
    </source>
</evidence>
<evidence type="ECO:0000256" key="6">
    <source>
        <dbReference type="SAM" id="Phobius"/>
    </source>
</evidence>
<keyword evidence="2" id="KW-1003">Cell membrane</keyword>
<dbReference type="NCBIfam" id="NF008978">
    <property type="entry name" value="PRK12324.1-4"/>
    <property type="match status" value="1"/>
</dbReference>
<comment type="caution">
    <text evidence="7">The sequence shown here is derived from an EMBL/GenBank/DDBJ whole genome shotgun (WGS) entry which is preliminary data.</text>
</comment>
<feature type="transmembrane region" description="Helical" evidence="6">
    <location>
        <begin position="154"/>
        <end position="172"/>
    </location>
</feature>
<keyword evidence="4 6" id="KW-1133">Transmembrane helix</keyword>
<name>A0AAW9S0M4_9BACT</name>
<dbReference type="GO" id="GO:0016757">
    <property type="term" value="F:glycosyltransferase activity"/>
    <property type="evidence" value="ECO:0007669"/>
    <property type="project" value="UniProtKB-KW"/>
</dbReference>
<comment type="subcellular location">
    <subcellularLocation>
        <location evidence="1">Membrane</location>
        <topology evidence="1">Multi-pass membrane protein</topology>
    </subcellularLocation>
</comment>
<keyword evidence="3 6" id="KW-0812">Transmembrane</keyword>
<reference evidence="7 8" key="1">
    <citation type="submission" date="2024-04" db="EMBL/GenBank/DDBJ databases">
        <title>Novel genus in family Flammeovirgaceae.</title>
        <authorList>
            <person name="Nguyen T.H."/>
            <person name="Vuong T.Q."/>
            <person name="Le H."/>
            <person name="Kim S.-G."/>
        </authorList>
    </citation>
    <scope>NUCLEOTIDE SEQUENCE [LARGE SCALE GENOMIC DNA]</scope>
    <source>
        <strain evidence="7 8">JCM 23209</strain>
    </source>
</reference>
<organism evidence="7 8">
    <name type="scientific">Rapidithrix thailandica</name>
    <dbReference type="NCBI Taxonomy" id="413964"/>
    <lineage>
        <taxon>Bacteria</taxon>
        <taxon>Pseudomonadati</taxon>
        <taxon>Bacteroidota</taxon>
        <taxon>Cytophagia</taxon>
        <taxon>Cytophagales</taxon>
        <taxon>Flammeovirgaceae</taxon>
        <taxon>Rapidithrix</taxon>
    </lineage>
</organism>
<dbReference type="InterPro" id="IPR044878">
    <property type="entry name" value="UbiA_sf"/>
</dbReference>
<dbReference type="PANTHER" id="PTHR11048">
    <property type="entry name" value="PRENYLTRANSFERASES"/>
    <property type="match status" value="1"/>
</dbReference>
<feature type="transmembrane region" description="Helical" evidence="6">
    <location>
        <begin position="232"/>
        <end position="248"/>
    </location>
</feature>
<dbReference type="Gene3D" id="1.10.357.140">
    <property type="entry name" value="UbiA prenyltransferase"/>
    <property type="match status" value="1"/>
</dbReference>
<dbReference type="NCBIfam" id="NF008977">
    <property type="entry name" value="PRK12324.1-2"/>
    <property type="match status" value="1"/>
</dbReference>